<gene>
    <name evidence="3" type="primary">mftF</name>
    <name evidence="3" type="ORF">EAS64_12815</name>
</gene>
<dbReference type="EMBL" id="RPFW01000002">
    <property type="protein sequence ID" value="TVZ05425.1"/>
    <property type="molecule type" value="Genomic_DNA"/>
</dbReference>
<comment type="caution">
    <text evidence="3">The sequence shown here is derived from an EMBL/GenBank/DDBJ whole genome shotgun (WGS) entry which is preliminary data.</text>
</comment>
<dbReference type="Pfam" id="PF00535">
    <property type="entry name" value="Glycos_transf_2"/>
    <property type="match status" value="1"/>
</dbReference>
<protein>
    <submittedName>
        <fullName evidence="3">Mycofactocin system glycosyltransferase</fullName>
    </submittedName>
</protein>
<keyword evidence="3" id="KW-0808">Transferase</keyword>
<feature type="domain" description="Glycosyltransferase 2-like" evidence="2">
    <location>
        <begin position="113"/>
        <end position="244"/>
    </location>
</feature>
<sequence>MPSDEAPVPAGLRLRPDPGTRLVAGGSVLVGGSPVRVLRLTSAGARQVASWFAGAPVPAATAARTLARRLLDAGIAHPDFGDPGPAHPDSAADRPDAAASPQGPRGPRPPDVTVVIPVRDRHAELDRCLAGLRGAAAGGERADPRVIVVDDASADPAAIAAIAARHRAGVIHRPVNGGPGAARNTGLAAAETGFVAFLDSDCVPEPGWLGRLLPHFADPAVGAVAPRIVPHQAGTGWLARYEGASSTLDMGARPSIVRPGARVSYVPGAALVVRRSAAGDGFRPGMYVGEDVDFVWRLAAAGWRVRYEPNARMGHDHRVTFRAWFARRADYGTSAAALEDLHPGAVRPLYASWWTAGAWGAALAGRPVTAAALTATATALLARRLSRVTAERWPLPAAGAAWELAVRLAGGGTLAAARPIGSALSRTWWPAAIPAALAVRKLRLPVAALILAPPLLDWADRRPPLDPARYVAARLLDDAAYSIGVWQGCVRRRTARPLLPVIGGKRPPG</sequence>
<proteinExistence type="predicted"/>
<dbReference type="SUPFAM" id="SSF53448">
    <property type="entry name" value="Nucleotide-diphospho-sugar transferases"/>
    <property type="match status" value="1"/>
</dbReference>
<reference evidence="3 4" key="1">
    <citation type="submission" date="2018-11" db="EMBL/GenBank/DDBJ databases">
        <title>Trebonia kvetii gen.nov., sp.nov., a novel acidophilic actinobacterium, and proposal of the new actinobacterial family Treboniaceae fam. nov.</title>
        <authorList>
            <person name="Rapoport D."/>
            <person name="Sagova-Mareckova M."/>
            <person name="Sedlacek I."/>
            <person name="Provaznik J."/>
            <person name="Kralova S."/>
            <person name="Pavlinic D."/>
            <person name="Benes V."/>
            <person name="Kopecky J."/>
        </authorList>
    </citation>
    <scope>NUCLEOTIDE SEQUENCE [LARGE SCALE GENOMIC DNA]</scope>
    <source>
        <strain evidence="3 4">15Tr583</strain>
    </source>
</reference>
<dbReference type="Proteomes" id="UP000460272">
    <property type="component" value="Unassembled WGS sequence"/>
</dbReference>
<dbReference type="InterPro" id="IPR001173">
    <property type="entry name" value="Glyco_trans_2-like"/>
</dbReference>
<evidence type="ECO:0000313" key="4">
    <source>
        <dbReference type="Proteomes" id="UP000460272"/>
    </source>
</evidence>
<dbReference type="Gene3D" id="3.90.550.10">
    <property type="entry name" value="Spore Coat Polysaccharide Biosynthesis Protein SpsA, Chain A"/>
    <property type="match status" value="1"/>
</dbReference>
<evidence type="ECO:0000259" key="2">
    <source>
        <dbReference type="Pfam" id="PF00535"/>
    </source>
</evidence>
<dbReference type="AlphaFoldDB" id="A0A6P2C4K0"/>
<dbReference type="PANTHER" id="PTHR43646">
    <property type="entry name" value="GLYCOSYLTRANSFERASE"/>
    <property type="match status" value="1"/>
</dbReference>
<evidence type="ECO:0000256" key="1">
    <source>
        <dbReference type="SAM" id="MobiDB-lite"/>
    </source>
</evidence>
<dbReference type="GO" id="GO:0016740">
    <property type="term" value="F:transferase activity"/>
    <property type="evidence" value="ECO:0007669"/>
    <property type="project" value="UniProtKB-KW"/>
</dbReference>
<keyword evidence="4" id="KW-1185">Reference proteome</keyword>
<feature type="region of interest" description="Disordered" evidence="1">
    <location>
        <begin position="77"/>
        <end position="113"/>
    </location>
</feature>
<organism evidence="3 4">
    <name type="scientific">Trebonia kvetii</name>
    <dbReference type="NCBI Taxonomy" id="2480626"/>
    <lineage>
        <taxon>Bacteria</taxon>
        <taxon>Bacillati</taxon>
        <taxon>Actinomycetota</taxon>
        <taxon>Actinomycetes</taxon>
        <taxon>Streptosporangiales</taxon>
        <taxon>Treboniaceae</taxon>
        <taxon>Trebonia</taxon>
    </lineage>
</organism>
<dbReference type="NCBIfam" id="TIGR03965">
    <property type="entry name" value="mycofact_glyco"/>
    <property type="match status" value="1"/>
</dbReference>
<dbReference type="InterPro" id="IPR023981">
    <property type="entry name" value="MftF"/>
</dbReference>
<name>A0A6P2C4K0_9ACTN</name>
<dbReference type="InterPro" id="IPR029044">
    <property type="entry name" value="Nucleotide-diphossugar_trans"/>
</dbReference>
<dbReference type="PANTHER" id="PTHR43646:SF6">
    <property type="entry name" value="PRE-MYCOFACTOCIN GLYCOSYLTRANSFERASE"/>
    <property type="match status" value="1"/>
</dbReference>
<evidence type="ECO:0000313" key="3">
    <source>
        <dbReference type="EMBL" id="TVZ05425.1"/>
    </source>
</evidence>
<accession>A0A6P2C4K0</accession>